<evidence type="ECO:0000256" key="5">
    <source>
        <dbReference type="ARBA" id="ARBA00023136"/>
    </source>
</evidence>
<dbReference type="AlphaFoldDB" id="A0A4Y9SR31"/>
<comment type="subcellular location">
    <subcellularLocation>
        <location evidence="1">Cell membrane</location>
        <topology evidence="1">Multi-pass membrane protein</topology>
    </subcellularLocation>
</comment>
<evidence type="ECO:0000259" key="8">
    <source>
        <dbReference type="Pfam" id="PF12704"/>
    </source>
</evidence>
<dbReference type="RefSeq" id="WP_135205516.1">
    <property type="nucleotide sequence ID" value="NZ_SPVF01000023.1"/>
</dbReference>
<feature type="domain" description="ABC3 transporter permease C-terminal" evidence="7">
    <location>
        <begin position="262"/>
        <end position="376"/>
    </location>
</feature>
<feature type="transmembrane region" description="Helical" evidence="6">
    <location>
        <begin position="20"/>
        <end position="42"/>
    </location>
</feature>
<evidence type="ECO:0000256" key="1">
    <source>
        <dbReference type="ARBA" id="ARBA00004651"/>
    </source>
</evidence>
<dbReference type="GO" id="GO:0005886">
    <property type="term" value="C:plasma membrane"/>
    <property type="evidence" value="ECO:0007669"/>
    <property type="project" value="UniProtKB-SubCell"/>
</dbReference>
<dbReference type="PANTHER" id="PTHR43738">
    <property type="entry name" value="ABC TRANSPORTER, MEMBRANE PROTEIN"/>
    <property type="match status" value="1"/>
</dbReference>
<feature type="transmembrane region" description="Helical" evidence="6">
    <location>
        <begin position="348"/>
        <end position="368"/>
    </location>
</feature>
<accession>A0A4Y9SR31</accession>
<dbReference type="Proteomes" id="UP000298438">
    <property type="component" value="Unassembled WGS sequence"/>
</dbReference>
<feature type="transmembrane region" description="Helical" evidence="6">
    <location>
        <begin position="259"/>
        <end position="282"/>
    </location>
</feature>
<dbReference type="Pfam" id="PF02687">
    <property type="entry name" value="FtsX"/>
    <property type="match status" value="1"/>
</dbReference>
<evidence type="ECO:0000313" key="9">
    <source>
        <dbReference type="EMBL" id="TFW29242.1"/>
    </source>
</evidence>
<evidence type="ECO:0000256" key="2">
    <source>
        <dbReference type="ARBA" id="ARBA00022475"/>
    </source>
</evidence>
<keyword evidence="10" id="KW-1185">Reference proteome</keyword>
<gene>
    <name evidence="9" type="ORF">E4L96_01705</name>
</gene>
<protein>
    <submittedName>
        <fullName evidence="9">FtsX-like permease family protein</fullName>
    </submittedName>
</protein>
<evidence type="ECO:0000256" key="4">
    <source>
        <dbReference type="ARBA" id="ARBA00022989"/>
    </source>
</evidence>
<dbReference type="PANTHER" id="PTHR43738:SF3">
    <property type="entry name" value="ABC TRANSPORTER PERMEASE"/>
    <property type="match status" value="1"/>
</dbReference>
<sequence length="387" mass="42417">MKELNLILEHLRFYRTRSVLMLVTIVLAFATFGILGALRYSLNSGDASVTDRRMIVAHEAGLMQTLPLSYLERLRRLDGVQTVSHATWIGIYYREARDMIMSFAVDPETWLNTHPDMLVTPAARTAFLRERRGMLVSEALAAKYGWKVGDAVPFSSIIYQAPSGDPAWTFIITGLFRTSDDGGGRNYAITHYDYLNENRSLWKDSVGTFVVTPRPDVPVAQISQRIDALFATDIAPTSTTTDRAFHAEFFAQFGDVVSMIQIVIGVTFASLVLVVSSALALSTRQRSKDIGVLRVLGYSNGRVYRLVVGQAALLMTGGAALGLLLAFVFNWRVTAALPQFLPDLGLPIPVLLAAACISLVLAFVTAAIPTAIALRVKPVEAFALEQA</sequence>
<evidence type="ECO:0000256" key="3">
    <source>
        <dbReference type="ARBA" id="ARBA00022692"/>
    </source>
</evidence>
<dbReference type="EMBL" id="SPVF01000023">
    <property type="protein sequence ID" value="TFW29242.1"/>
    <property type="molecule type" value="Genomic_DNA"/>
</dbReference>
<keyword evidence="3 6" id="KW-0812">Transmembrane</keyword>
<dbReference type="Pfam" id="PF12704">
    <property type="entry name" value="MacB_PCD"/>
    <property type="match status" value="1"/>
</dbReference>
<evidence type="ECO:0000256" key="6">
    <source>
        <dbReference type="SAM" id="Phobius"/>
    </source>
</evidence>
<comment type="caution">
    <text evidence="9">The sequence shown here is derived from an EMBL/GenBank/DDBJ whole genome shotgun (WGS) entry which is preliminary data.</text>
</comment>
<feature type="transmembrane region" description="Helical" evidence="6">
    <location>
        <begin position="303"/>
        <end position="328"/>
    </location>
</feature>
<dbReference type="OrthoDB" id="9775474at2"/>
<proteinExistence type="predicted"/>
<dbReference type="InterPro" id="IPR025857">
    <property type="entry name" value="MacB_PCD"/>
</dbReference>
<evidence type="ECO:0000259" key="7">
    <source>
        <dbReference type="Pfam" id="PF02687"/>
    </source>
</evidence>
<keyword evidence="2" id="KW-1003">Cell membrane</keyword>
<reference evidence="9 10" key="1">
    <citation type="submission" date="2019-03" db="EMBL/GenBank/DDBJ databases">
        <title>Draft Genome Sequence of Massilia arenosa sp. nov., a Novel Massilia Species Isolated from a Sandy-loam Maize Soil.</title>
        <authorList>
            <person name="Raths R."/>
            <person name="Peta V."/>
            <person name="Bucking H."/>
        </authorList>
    </citation>
    <scope>NUCLEOTIDE SEQUENCE [LARGE SCALE GENOMIC DNA]</scope>
    <source>
        <strain evidence="9 10">MC02</strain>
    </source>
</reference>
<evidence type="ECO:0000313" key="10">
    <source>
        <dbReference type="Proteomes" id="UP000298438"/>
    </source>
</evidence>
<feature type="domain" description="MacB-like periplasmic core" evidence="8">
    <location>
        <begin position="18"/>
        <end position="228"/>
    </location>
</feature>
<keyword evidence="4 6" id="KW-1133">Transmembrane helix</keyword>
<organism evidence="9 10">
    <name type="scientific">Zemynaea arenosa</name>
    <dbReference type="NCBI Taxonomy" id="2561931"/>
    <lineage>
        <taxon>Bacteria</taxon>
        <taxon>Pseudomonadati</taxon>
        <taxon>Pseudomonadota</taxon>
        <taxon>Betaproteobacteria</taxon>
        <taxon>Burkholderiales</taxon>
        <taxon>Oxalobacteraceae</taxon>
        <taxon>Telluria group</taxon>
        <taxon>Zemynaea</taxon>
    </lineage>
</organism>
<name>A0A4Y9SR31_9BURK</name>
<keyword evidence="5 6" id="KW-0472">Membrane</keyword>
<dbReference type="InterPro" id="IPR003838">
    <property type="entry name" value="ABC3_permease_C"/>
</dbReference>
<dbReference type="InterPro" id="IPR051125">
    <property type="entry name" value="ABC-4/HrtB_transporter"/>
</dbReference>